<accession>A0A6C0K8T2</accession>
<protein>
    <recommendedName>
        <fullName evidence="1">GIY-YIG domain-containing protein</fullName>
    </recommendedName>
</protein>
<proteinExistence type="predicted"/>
<dbReference type="PANTHER" id="PTHR20208:SF13">
    <property type="entry name" value="STRUCTURE-SPECIFIC ENDONUCLEASE SUBUNIT SLX1"/>
    <property type="match status" value="1"/>
</dbReference>
<evidence type="ECO:0000313" key="2">
    <source>
        <dbReference type="EMBL" id="QHU14119.1"/>
    </source>
</evidence>
<name>A0A6C0K8T2_9ZZZZ</name>
<dbReference type="Gene3D" id="3.40.1440.10">
    <property type="entry name" value="GIY-YIG endonuclease"/>
    <property type="match status" value="1"/>
</dbReference>
<dbReference type="EMBL" id="MN740830">
    <property type="protein sequence ID" value="QHU14119.1"/>
    <property type="molecule type" value="Genomic_DNA"/>
</dbReference>
<dbReference type="Pfam" id="PF01541">
    <property type="entry name" value="GIY-YIG"/>
    <property type="match status" value="1"/>
</dbReference>
<dbReference type="PANTHER" id="PTHR20208">
    <property type="entry name" value="STRUCTURE-SPECIFIC ENDONUCLEASE SUBUNIT SLX1"/>
    <property type="match status" value="1"/>
</dbReference>
<dbReference type="InterPro" id="IPR050381">
    <property type="entry name" value="SLX1_endonuclease"/>
</dbReference>
<dbReference type="AlphaFoldDB" id="A0A6C0K8T2"/>
<organism evidence="2">
    <name type="scientific">viral metagenome</name>
    <dbReference type="NCBI Taxonomy" id="1070528"/>
    <lineage>
        <taxon>unclassified sequences</taxon>
        <taxon>metagenomes</taxon>
        <taxon>organismal metagenomes</taxon>
    </lineage>
</organism>
<dbReference type="InterPro" id="IPR000305">
    <property type="entry name" value="GIY-YIG_endonuc"/>
</dbReference>
<dbReference type="SUPFAM" id="SSF82771">
    <property type="entry name" value="GIY-YIG endonuclease"/>
    <property type="match status" value="1"/>
</dbReference>
<feature type="domain" description="GIY-YIG" evidence="1">
    <location>
        <begin position="1"/>
        <end position="81"/>
    </location>
</feature>
<evidence type="ECO:0000259" key="1">
    <source>
        <dbReference type="PROSITE" id="PS50164"/>
    </source>
</evidence>
<reference evidence="2" key="1">
    <citation type="journal article" date="2020" name="Nature">
        <title>Giant virus diversity and host interactions through global metagenomics.</title>
        <authorList>
            <person name="Schulz F."/>
            <person name="Roux S."/>
            <person name="Paez-Espino D."/>
            <person name="Jungbluth S."/>
            <person name="Walsh D.A."/>
            <person name="Denef V.J."/>
            <person name="McMahon K.D."/>
            <person name="Konstantinidis K.T."/>
            <person name="Eloe-Fadrosh E.A."/>
            <person name="Kyrpides N.C."/>
            <person name="Woyke T."/>
        </authorList>
    </citation>
    <scope>NUCLEOTIDE SEQUENCE</scope>
    <source>
        <strain evidence="2">GVMAG-S-1101182-85</strain>
    </source>
</reference>
<dbReference type="PROSITE" id="PS50164">
    <property type="entry name" value="GIY_YIG"/>
    <property type="match status" value="1"/>
</dbReference>
<sequence length="109" mass="12523">MWSVYLLATVEAPVHTYVGATIDIHRRLRQHNGEIKGGARATSKFPGGWYRVCYVSGFECERDALRFEWWWKRRSMNLKGSALERRQAALSAMMDEALAAGDTLQLQFE</sequence>
<dbReference type="InterPro" id="IPR035901">
    <property type="entry name" value="GIY-YIG_endonuc_sf"/>
</dbReference>